<protein>
    <submittedName>
        <fullName evidence="1">Uncharacterized protein</fullName>
    </submittedName>
</protein>
<accession>A0A445MLI8</accession>
<organism evidence="1">
    <name type="scientific">Ensete ventricosum</name>
    <name type="common">Abyssinian banana</name>
    <name type="synonym">Musa ensete</name>
    <dbReference type="NCBI Taxonomy" id="4639"/>
    <lineage>
        <taxon>Eukaryota</taxon>
        <taxon>Viridiplantae</taxon>
        <taxon>Streptophyta</taxon>
        <taxon>Embryophyta</taxon>
        <taxon>Tracheophyta</taxon>
        <taxon>Spermatophyta</taxon>
        <taxon>Magnoliopsida</taxon>
        <taxon>Liliopsida</taxon>
        <taxon>Zingiberales</taxon>
        <taxon>Musaceae</taxon>
        <taxon>Ensete</taxon>
    </lineage>
</organism>
<dbReference type="Proteomes" id="UP000290560">
    <property type="component" value="Unassembled WGS sequence"/>
</dbReference>
<dbReference type="AlphaFoldDB" id="A0A445MLI8"/>
<evidence type="ECO:0000313" key="1">
    <source>
        <dbReference type="EMBL" id="RZR75083.1"/>
    </source>
</evidence>
<reference evidence="1" key="1">
    <citation type="journal article" date="2018" name="Data Brief">
        <title>Genome sequence data from 17 accessions of Ensete ventricosum, a staple food crop for millions in Ethiopia.</title>
        <authorList>
            <person name="Yemataw Z."/>
            <person name="Muzemil S."/>
            <person name="Ambachew D."/>
            <person name="Tripathi L."/>
            <person name="Tesfaye K."/>
            <person name="Chala A."/>
            <person name="Farbos A."/>
            <person name="O'Neill P."/>
            <person name="Moore K."/>
            <person name="Grant M."/>
            <person name="Studholme D.J."/>
        </authorList>
    </citation>
    <scope>NUCLEOTIDE SEQUENCE [LARGE SCALE GENOMIC DNA]</scope>
    <source>
        <tissue evidence="1">Leaf</tissue>
    </source>
</reference>
<proteinExistence type="predicted"/>
<name>A0A445MLI8_ENSVE</name>
<dbReference type="EMBL" id="KV876535">
    <property type="protein sequence ID" value="RZR75083.1"/>
    <property type="molecule type" value="Genomic_DNA"/>
</dbReference>
<sequence>METLIWASMAVLDVGCGNIVEDTKGTPQKSVKDFTFSKSIGKKMKTKARLKGGQRLQQINEGSLQKHQGTLLRY</sequence>
<gene>
    <name evidence="1" type="ORF">BHM03_00049073</name>
</gene>